<evidence type="ECO:0000313" key="2">
    <source>
        <dbReference type="Proteomes" id="UP001154282"/>
    </source>
</evidence>
<proteinExistence type="predicted"/>
<comment type="caution">
    <text evidence="1">The sequence shown here is derived from an EMBL/GenBank/DDBJ whole genome shotgun (WGS) entry which is preliminary data.</text>
</comment>
<keyword evidence="2" id="KW-1185">Reference proteome</keyword>
<accession>A0AAV0NLM8</accession>
<organism evidence="1 2">
    <name type="scientific">Linum tenue</name>
    <dbReference type="NCBI Taxonomy" id="586396"/>
    <lineage>
        <taxon>Eukaryota</taxon>
        <taxon>Viridiplantae</taxon>
        <taxon>Streptophyta</taxon>
        <taxon>Embryophyta</taxon>
        <taxon>Tracheophyta</taxon>
        <taxon>Spermatophyta</taxon>
        <taxon>Magnoliopsida</taxon>
        <taxon>eudicotyledons</taxon>
        <taxon>Gunneridae</taxon>
        <taxon>Pentapetalae</taxon>
        <taxon>rosids</taxon>
        <taxon>fabids</taxon>
        <taxon>Malpighiales</taxon>
        <taxon>Linaceae</taxon>
        <taxon>Linum</taxon>
    </lineage>
</organism>
<reference evidence="1" key="1">
    <citation type="submission" date="2022-08" db="EMBL/GenBank/DDBJ databases">
        <authorList>
            <person name="Gutierrez-Valencia J."/>
        </authorList>
    </citation>
    <scope>NUCLEOTIDE SEQUENCE</scope>
</reference>
<dbReference type="Proteomes" id="UP001154282">
    <property type="component" value="Unassembled WGS sequence"/>
</dbReference>
<dbReference type="EMBL" id="CAMGYJ010000008">
    <property type="protein sequence ID" value="CAI0459312.1"/>
    <property type="molecule type" value="Genomic_DNA"/>
</dbReference>
<dbReference type="AlphaFoldDB" id="A0AAV0NLM8"/>
<gene>
    <name evidence="1" type="ORF">LITE_LOCUS33939</name>
</gene>
<protein>
    <submittedName>
        <fullName evidence="1">Uncharacterized protein</fullName>
    </submittedName>
</protein>
<sequence>MIQMENQSCFAHGMTILWVCTNSHR</sequence>
<evidence type="ECO:0000313" key="1">
    <source>
        <dbReference type="EMBL" id="CAI0459312.1"/>
    </source>
</evidence>
<name>A0AAV0NLM8_9ROSI</name>